<feature type="signal peptide" evidence="2">
    <location>
        <begin position="1"/>
        <end position="18"/>
    </location>
</feature>
<feature type="compositionally biased region" description="Low complexity" evidence="1">
    <location>
        <begin position="575"/>
        <end position="585"/>
    </location>
</feature>
<dbReference type="Gene3D" id="1.10.530.10">
    <property type="match status" value="1"/>
</dbReference>
<dbReference type="PRINTS" id="PR01217">
    <property type="entry name" value="PRICHEXTENSN"/>
</dbReference>
<evidence type="ECO:0000256" key="2">
    <source>
        <dbReference type="SAM" id="SignalP"/>
    </source>
</evidence>
<dbReference type="InterPro" id="IPR023346">
    <property type="entry name" value="Lysozyme-like_dom_sf"/>
</dbReference>
<keyword evidence="5" id="KW-1185">Reference proteome</keyword>
<protein>
    <submittedName>
        <fullName evidence="4">LysM peptidoglycan-binding domain-containing protein</fullName>
    </submittedName>
</protein>
<feature type="domain" description="LysM" evidence="3">
    <location>
        <begin position="306"/>
        <end position="350"/>
    </location>
</feature>
<dbReference type="PROSITE" id="PS51782">
    <property type="entry name" value="LYSM"/>
    <property type="match status" value="4"/>
</dbReference>
<feature type="compositionally biased region" description="Polar residues" evidence="1">
    <location>
        <begin position="501"/>
        <end position="516"/>
    </location>
</feature>
<dbReference type="PANTHER" id="PTHR33734:SF22">
    <property type="entry name" value="MEMBRANE-BOUND LYTIC MUREIN TRANSGLYCOSYLASE D"/>
    <property type="match status" value="1"/>
</dbReference>
<feature type="compositionally biased region" description="Low complexity" evidence="1">
    <location>
        <begin position="593"/>
        <end position="603"/>
    </location>
</feature>
<feature type="compositionally biased region" description="Pro residues" evidence="1">
    <location>
        <begin position="443"/>
        <end position="461"/>
    </location>
</feature>
<dbReference type="Proteomes" id="UP000642468">
    <property type="component" value="Unassembled WGS sequence"/>
</dbReference>
<dbReference type="SUPFAM" id="SSF54106">
    <property type="entry name" value="LysM domain"/>
    <property type="match status" value="3"/>
</dbReference>
<dbReference type="InterPro" id="IPR008258">
    <property type="entry name" value="Transglycosylase_SLT_dom_1"/>
</dbReference>
<dbReference type="InterPro" id="IPR018392">
    <property type="entry name" value="LysM"/>
</dbReference>
<dbReference type="InterPro" id="IPR036779">
    <property type="entry name" value="LysM_dom_sf"/>
</dbReference>
<dbReference type="Gene3D" id="3.10.350.10">
    <property type="entry name" value="LysM domain"/>
    <property type="match status" value="3"/>
</dbReference>
<feature type="region of interest" description="Disordered" evidence="1">
    <location>
        <begin position="429"/>
        <end position="480"/>
    </location>
</feature>
<dbReference type="SMART" id="SM00257">
    <property type="entry name" value="LysM"/>
    <property type="match status" value="4"/>
</dbReference>
<feature type="domain" description="LysM" evidence="3">
    <location>
        <begin position="360"/>
        <end position="404"/>
    </location>
</feature>
<organism evidence="4 5">
    <name type="scientific">Hymenobacter duratus</name>
    <dbReference type="NCBI Taxonomy" id="2771356"/>
    <lineage>
        <taxon>Bacteria</taxon>
        <taxon>Pseudomonadati</taxon>
        <taxon>Bacteroidota</taxon>
        <taxon>Cytophagia</taxon>
        <taxon>Cytophagales</taxon>
        <taxon>Hymenobacteraceae</taxon>
        <taxon>Hymenobacter</taxon>
    </lineage>
</organism>
<feature type="compositionally biased region" description="Pro residues" evidence="1">
    <location>
        <begin position="604"/>
        <end position="614"/>
    </location>
</feature>
<dbReference type="CDD" id="cd16894">
    <property type="entry name" value="MltD-like"/>
    <property type="match status" value="1"/>
</dbReference>
<feature type="domain" description="LysM" evidence="3">
    <location>
        <begin position="628"/>
        <end position="672"/>
    </location>
</feature>
<reference evidence="4 5" key="1">
    <citation type="submission" date="2020-09" db="EMBL/GenBank/DDBJ databases">
        <authorList>
            <person name="Kim M.K."/>
        </authorList>
    </citation>
    <scope>NUCLEOTIDE SEQUENCE [LARGE SCALE GENOMIC DNA]</scope>
    <source>
        <strain evidence="4 5">BT646</strain>
    </source>
</reference>
<dbReference type="Pfam" id="PF01464">
    <property type="entry name" value="SLT"/>
    <property type="match status" value="1"/>
</dbReference>
<feature type="chain" id="PRO_5045400565" evidence="2">
    <location>
        <begin position="19"/>
        <end position="778"/>
    </location>
</feature>
<dbReference type="RefSeq" id="WP_190783674.1">
    <property type="nucleotide sequence ID" value="NZ_JACWZZ010000001.1"/>
</dbReference>
<dbReference type="PANTHER" id="PTHR33734">
    <property type="entry name" value="LYSM DOMAIN-CONTAINING GPI-ANCHORED PROTEIN 2"/>
    <property type="match status" value="1"/>
</dbReference>
<evidence type="ECO:0000256" key="1">
    <source>
        <dbReference type="SAM" id="MobiDB-lite"/>
    </source>
</evidence>
<dbReference type="SUPFAM" id="SSF53955">
    <property type="entry name" value="Lysozyme-like"/>
    <property type="match status" value="1"/>
</dbReference>
<dbReference type="Pfam" id="PF01476">
    <property type="entry name" value="LysM"/>
    <property type="match status" value="3"/>
</dbReference>
<feature type="domain" description="LysM" evidence="3">
    <location>
        <begin position="731"/>
        <end position="774"/>
    </location>
</feature>
<sequence>MKKLVLALLCWLPLLAAAQSVPVPATLDFAGLHLRLTDSGRRAVQQKVDALRSHPASFQARVNLADAYFPIIERVFQQEALPLDFRFLAIQESGLQGDAQSIHDAVGYWQFKRESAADFGVVMNDVVDERKHIVASTHAAAKYLKRNNNALHNWVNALLSYNLGSGGVKAYTLPTDFDATEMEISEQTHPYILTMLAHKLAYEPAVGHNPKPPMVLQEFPAPAGQSLSILAQSLQVEPAELLKHNRWLLAPAVPTDKIYTVLVPVTDPLQLTAMAAQQKNATAGQLLNAPRPDPQNAEYVRVNGLRALVALPGETKESLAKRAGLKVRKFMQFNDLFAFDNIVVGQPYFVQKKRDKSEVEYHVAQAGESVATVSQKYGIRAKAIWSKNRMPRNEELRPGRILWLKHTRPKEVAIEYADSKNEAALAAFERPSSKPVTAAPVPTTAPVPTAAPAPAPAPVAKPAPKKRRIDETEPYMGKTASAVRVLEDAVETPYEPAPTGVVTQPDSATDATTENLNDLAPAPVAPAPKPTATAASPAPRPAAAAASQPAPLPARKALPASTPIGDEPAGETEEVAAAPVSRPVSKPAPPVAKPTVAAPATATPAPPKPAPPVAPTNAGAVEAIPASGLHTVQAKETLYSVARRYGLRPADLIVWNNLPQNPSLRLGQVLRVTADGTTTPVPAATAAPTTTRTGVYQPKTVAVPAAQPAAKQATPATPATAAASPAAVPTVRHTVAAGESMYAISRKYGVTIKQIMEWNNKSDFNVKPGEVLLVQPAK</sequence>
<proteinExistence type="predicted"/>
<comment type="caution">
    <text evidence="4">The sequence shown here is derived from an EMBL/GenBank/DDBJ whole genome shotgun (WGS) entry which is preliminary data.</text>
</comment>
<keyword evidence="2" id="KW-0732">Signal</keyword>
<gene>
    <name evidence="4" type="ORF">IC231_06390</name>
</gene>
<feature type="region of interest" description="Disordered" evidence="1">
    <location>
        <begin position="493"/>
        <end position="616"/>
    </location>
</feature>
<dbReference type="EMBL" id="JACWZZ010000001">
    <property type="protein sequence ID" value="MBD2714657.1"/>
    <property type="molecule type" value="Genomic_DNA"/>
</dbReference>
<dbReference type="CDD" id="cd00118">
    <property type="entry name" value="LysM"/>
    <property type="match status" value="3"/>
</dbReference>
<feature type="compositionally biased region" description="Low complexity" evidence="1">
    <location>
        <begin position="530"/>
        <end position="560"/>
    </location>
</feature>
<name>A0ABR8JF32_9BACT</name>
<evidence type="ECO:0000313" key="5">
    <source>
        <dbReference type="Proteomes" id="UP000642468"/>
    </source>
</evidence>
<evidence type="ECO:0000259" key="3">
    <source>
        <dbReference type="PROSITE" id="PS51782"/>
    </source>
</evidence>
<evidence type="ECO:0000313" key="4">
    <source>
        <dbReference type="EMBL" id="MBD2714657.1"/>
    </source>
</evidence>
<accession>A0ABR8JF32</accession>